<dbReference type="OrthoDB" id="9792269at2"/>
<protein>
    <submittedName>
        <fullName evidence="4 5">Glycosyl transferase</fullName>
    </submittedName>
</protein>
<feature type="domain" description="Glycosyl transferase family 1" evidence="3">
    <location>
        <begin position="181"/>
        <end position="328"/>
    </location>
</feature>
<keyword evidence="2 4" id="KW-0808">Transferase</keyword>
<dbReference type="Pfam" id="PF00534">
    <property type="entry name" value="Glycos_transf_1"/>
    <property type="match status" value="1"/>
</dbReference>
<evidence type="ECO:0000313" key="7">
    <source>
        <dbReference type="Proteomes" id="UP000183155"/>
    </source>
</evidence>
<dbReference type="PANTHER" id="PTHR12526:SF510">
    <property type="entry name" value="D-INOSITOL 3-PHOSPHATE GLYCOSYLTRANSFERASE"/>
    <property type="match status" value="1"/>
</dbReference>
<comment type="caution">
    <text evidence="4">The sequence shown here is derived from an EMBL/GenBank/DDBJ whole genome shotgun (WGS) entry which is preliminary data.</text>
</comment>
<gene>
    <name evidence="5" type="ORF">SAMN04490203_4277</name>
    <name evidence="4" type="ORF">TU78_17370</name>
</gene>
<evidence type="ECO:0000313" key="5">
    <source>
        <dbReference type="EMBL" id="SED60959.1"/>
    </source>
</evidence>
<keyword evidence="7" id="KW-1185">Reference proteome</keyword>
<dbReference type="PANTHER" id="PTHR12526">
    <property type="entry name" value="GLYCOSYLTRANSFERASE"/>
    <property type="match status" value="1"/>
</dbReference>
<keyword evidence="1" id="KW-0328">Glycosyltransferase</keyword>
<evidence type="ECO:0000256" key="2">
    <source>
        <dbReference type="ARBA" id="ARBA00022679"/>
    </source>
</evidence>
<dbReference type="GO" id="GO:0016757">
    <property type="term" value="F:glycosyltransferase activity"/>
    <property type="evidence" value="ECO:0007669"/>
    <property type="project" value="UniProtKB-KW"/>
</dbReference>
<dbReference type="SUPFAM" id="SSF53756">
    <property type="entry name" value="UDP-Glycosyltransferase/glycogen phosphorylase"/>
    <property type="match status" value="1"/>
</dbReference>
<accession>A0A0J6GPL7</accession>
<dbReference type="STRING" id="47884.SAMN04490203_4277"/>
<evidence type="ECO:0000313" key="6">
    <source>
        <dbReference type="Proteomes" id="UP000036395"/>
    </source>
</evidence>
<dbReference type="InterPro" id="IPR001296">
    <property type="entry name" value="Glyco_trans_1"/>
</dbReference>
<dbReference type="Proteomes" id="UP000036395">
    <property type="component" value="Unassembled WGS sequence"/>
</dbReference>
<dbReference type="EMBL" id="FNRS01000002">
    <property type="protein sequence ID" value="SED60959.1"/>
    <property type="molecule type" value="Genomic_DNA"/>
</dbReference>
<reference evidence="5 7" key="2">
    <citation type="submission" date="2016-10" db="EMBL/GenBank/DDBJ databases">
        <authorList>
            <person name="Varghese N."/>
            <person name="Submissions S."/>
        </authorList>
    </citation>
    <scope>NUCLEOTIDE SEQUENCE [LARGE SCALE GENOMIC DNA]</scope>
    <source>
        <strain evidence="5 7">BS3652</strain>
    </source>
</reference>
<dbReference type="PATRIC" id="fig|47884.3.peg.3958"/>
<sequence>MSIINVMWSGGSPYASVHKVHQQILSQAAPGACIKTWLLQDKATACLRDVGEVRAWQLSSKVLKGRGIRALSGFWLRRGFHKALLADDARVVLIDGVGVARVLLPVLRTLPHVRAVVMFHGATRLNDKEINLLRDFPPEQLTLCAVSQTLAASIEADTRLPVVTLRCALDPQAFQSQLLSREQAREQLGIALDQAQVFGAVGRLVAGKGFDCLIRAFARTLQQAPDRLLVIVGEGPARAELEARIQSLGLQGKVLLPGHLIGVASLYRAFDWVLIPSQEEGLGLIVQEAVIAHVPVLVSDLPVFEEQLGESGRYVPVDDEAAWVQAIEATAVVSARDVAARQYAAIAPEQAWQHFSHACSVVLSGR</sequence>
<dbReference type="Gene3D" id="3.40.50.2000">
    <property type="entry name" value="Glycogen Phosphorylase B"/>
    <property type="match status" value="2"/>
</dbReference>
<evidence type="ECO:0000256" key="1">
    <source>
        <dbReference type="ARBA" id="ARBA00022676"/>
    </source>
</evidence>
<proteinExistence type="predicted"/>
<dbReference type="Proteomes" id="UP000183155">
    <property type="component" value="Unassembled WGS sequence"/>
</dbReference>
<dbReference type="EMBL" id="JYLA01000007">
    <property type="protein sequence ID" value="KMM83560.1"/>
    <property type="molecule type" value="Genomic_DNA"/>
</dbReference>
<evidence type="ECO:0000313" key="4">
    <source>
        <dbReference type="EMBL" id="KMM83560.1"/>
    </source>
</evidence>
<evidence type="ECO:0000259" key="3">
    <source>
        <dbReference type="Pfam" id="PF00534"/>
    </source>
</evidence>
<organism evidence="4 6">
    <name type="scientific">Pseudomonas taetrolens</name>
    <dbReference type="NCBI Taxonomy" id="47884"/>
    <lineage>
        <taxon>Bacteria</taxon>
        <taxon>Pseudomonadati</taxon>
        <taxon>Pseudomonadota</taxon>
        <taxon>Gammaproteobacteria</taxon>
        <taxon>Pseudomonadales</taxon>
        <taxon>Pseudomonadaceae</taxon>
        <taxon>Pseudomonas</taxon>
    </lineage>
</organism>
<dbReference type="RefSeq" id="WP_048382798.1">
    <property type="nucleotide sequence ID" value="NZ_FNRS01000002.1"/>
</dbReference>
<dbReference type="AlphaFoldDB" id="A0A0J6GPL7"/>
<name>A0A0J6GPL7_PSETA</name>
<reference evidence="4 6" key="1">
    <citation type="submission" date="2015-02" db="EMBL/GenBank/DDBJ databases">
        <title>Pseudomonas helleri sp. nov. and Pseudomonas weihenstephanensis sp. nov., isolated from raw cows milk.</title>
        <authorList>
            <person name="von Neubeck M."/>
            <person name="Huptas C."/>
            <person name="Wenning M."/>
            <person name="Scherer S."/>
        </authorList>
    </citation>
    <scope>NUCLEOTIDE SEQUENCE [LARGE SCALE GENOMIC DNA]</scope>
    <source>
        <strain evidence="4 6">DSM 21104</strain>
    </source>
</reference>